<keyword evidence="2" id="KW-0812">Transmembrane</keyword>
<dbReference type="KEGG" id="lsp:Bsph_p185"/>
<gene>
    <name evidence="3" type="ordered locus">Bsph_p185</name>
</gene>
<geneLocation type="plasmid" evidence="3 4">
    <name>pBsph</name>
</geneLocation>
<feature type="transmembrane region" description="Helical" evidence="2">
    <location>
        <begin position="480"/>
        <end position="498"/>
    </location>
</feature>
<dbReference type="Proteomes" id="UP000002164">
    <property type="component" value="Plasmid pBsph"/>
</dbReference>
<keyword evidence="2" id="KW-1133">Transmembrane helix</keyword>
<accession>B1I0Q4</accession>
<sequence length="500" mass="57161">MCAFLLFKFIFLKGGEKMKLILASYNVPFMKKIGVDFEGQGGEIVAYVSSEEDLINELMKHPDVKGVLIQSNLAKKHNDMRLDYLVDLLIGIKAEKKFKDINFTILSEVQKGHPFLAELVEMGIYNIYCINQKNIKVEHLYQSFVQPTSFSEAIHFRNVDSTIPWRRNIQTARTVELKFQSENQEVVPEKPPSKLRGAFKAISDKVGKREVNTGEMVHEEDTDTSSKQEQDKEIVNEEPIEDLIVSEEEIKEDPKTSKVWNLKKNSETPKFKPIGTMLISVCGVEEHLGSTTAAISIAKYLVEQNYNVALVEGNYSQDFDRIHALSEGEKAAILKEDAFKLKGIPHFKYRSEMDLDKILTSYDYVVLDLGRLSDSPLENEFGRAHIKYVICSGDEWKKHWIDSFNREYGHYEGINYLVPGAHEKAIEDLRIHIKNDDCLPFPTLDSPYKLSEDDCIAISTILSECVETSKKSKNYEKLKTRLLVATSMLVIILGYYVLFN</sequence>
<dbReference type="HOGENOM" id="CLU_583499_0_0_9"/>
<proteinExistence type="predicted"/>
<name>B1I0Q4_LYSSC</name>
<reference evidence="3 4" key="1">
    <citation type="journal article" date="2008" name="J. Bacteriol.">
        <title>Complete genome sequence of the mosquitocidal bacterium Bacillus sphaericus C3-41 and comparison with those of closely related Bacillus species.</title>
        <authorList>
            <person name="Hu X."/>
            <person name="Fan W."/>
            <person name="Han B."/>
            <person name="Liu H."/>
            <person name="Zheng D."/>
            <person name="Li Q."/>
            <person name="Dong W."/>
            <person name="Yan J."/>
            <person name="Gao M."/>
            <person name="Berry C."/>
            <person name="Yuan Z."/>
        </authorList>
    </citation>
    <scope>NUCLEOTIDE SEQUENCE [LARGE SCALE GENOMIC DNA]</scope>
    <source>
        <strain evidence="3 4">C3-41</strain>
        <plasmid evidence="3 4">pBsph</plasmid>
    </source>
</reference>
<dbReference type="AlphaFoldDB" id="B1I0Q4"/>
<evidence type="ECO:0000256" key="2">
    <source>
        <dbReference type="SAM" id="Phobius"/>
    </source>
</evidence>
<evidence type="ECO:0000256" key="1">
    <source>
        <dbReference type="SAM" id="MobiDB-lite"/>
    </source>
</evidence>
<dbReference type="EMBL" id="CP000818">
    <property type="protein sequence ID" value="ACA42413.1"/>
    <property type="molecule type" value="Genomic_DNA"/>
</dbReference>
<dbReference type="EnsemblBacteria" id="ACA42413">
    <property type="protein sequence ID" value="ACA42413"/>
    <property type="gene ID" value="Bsph_p185"/>
</dbReference>
<keyword evidence="3" id="KW-0614">Plasmid</keyword>
<organism evidence="3 4">
    <name type="scientific">Lysinibacillus sphaericus (strain C3-41)</name>
    <dbReference type="NCBI Taxonomy" id="444177"/>
    <lineage>
        <taxon>Bacteria</taxon>
        <taxon>Bacillati</taxon>
        <taxon>Bacillota</taxon>
        <taxon>Bacilli</taxon>
        <taxon>Bacillales</taxon>
        <taxon>Bacillaceae</taxon>
        <taxon>Lysinibacillus</taxon>
    </lineage>
</organism>
<keyword evidence="2" id="KW-0472">Membrane</keyword>
<evidence type="ECO:0000313" key="4">
    <source>
        <dbReference type="Proteomes" id="UP000002164"/>
    </source>
</evidence>
<feature type="region of interest" description="Disordered" evidence="1">
    <location>
        <begin position="211"/>
        <end position="233"/>
    </location>
</feature>
<evidence type="ECO:0000313" key="3">
    <source>
        <dbReference type="EMBL" id="ACA42413.1"/>
    </source>
</evidence>
<protein>
    <submittedName>
        <fullName evidence="3">Uncharacterized protein</fullName>
    </submittedName>
</protein>